<keyword evidence="4" id="KW-1185">Reference proteome</keyword>
<evidence type="ECO:0000256" key="1">
    <source>
        <dbReference type="SAM" id="Coils"/>
    </source>
</evidence>
<comment type="caution">
    <text evidence="3">The sequence shown here is derived from an EMBL/GenBank/DDBJ whole genome shotgun (WGS) entry which is preliminary data.</text>
</comment>
<name>A0AAD7XMA3_9STRA</name>
<gene>
    <name evidence="3" type="ORF">CTAYLR_003350</name>
</gene>
<evidence type="ECO:0000313" key="4">
    <source>
        <dbReference type="Proteomes" id="UP001230188"/>
    </source>
</evidence>
<evidence type="ECO:0000256" key="2">
    <source>
        <dbReference type="SAM" id="MobiDB-lite"/>
    </source>
</evidence>
<dbReference type="AlphaFoldDB" id="A0AAD7XMA3"/>
<keyword evidence="1" id="KW-0175">Coiled coil</keyword>
<organism evidence="3 4">
    <name type="scientific">Chrysophaeum taylorii</name>
    <dbReference type="NCBI Taxonomy" id="2483200"/>
    <lineage>
        <taxon>Eukaryota</taxon>
        <taxon>Sar</taxon>
        <taxon>Stramenopiles</taxon>
        <taxon>Ochrophyta</taxon>
        <taxon>Pelagophyceae</taxon>
        <taxon>Pelagomonadales</taxon>
        <taxon>Pelagomonadaceae</taxon>
        <taxon>Chrysophaeum</taxon>
    </lineage>
</organism>
<dbReference type="Proteomes" id="UP001230188">
    <property type="component" value="Unassembled WGS sequence"/>
</dbReference>
<accession>A0AAD7XMA3</accession>
<proteinExistence type="predicted"/>
<reference evidence="3" key="1">
    <citation type="submission" date="2023-01" db="EMBL/GenBank/DDBJ databases">
        <title>Metagenome sequencing of chrysophaentin producing Chrysophaeum taylorii.</title>
        <authorList>
            <person name="Davison J."/>
            <person name="Bewley C."/>
        </authorList>
    </citation>
    <scope>NUCLEOTIDE SEQUENCE</scope>
    <source>
        <strain evidence="3">NIES-1699</strain>
    </source>
</reference>
<feature type="coiled-coil region" evidence="1">
    <location>
        <begin position="272"/>
        <end position="317"/>
    </location>
</feature>
<protein>
    <submittedName>
        <fullName evidence="3">Uncharacterized protein</fullName>
    </submittedName>
</protein>
<dbReference type="EMBL" id="JAQMWT010000341">
    <property type="protein sequence ID" value="KAJ8604007.1"/>
    <property type="molecule type" value="Genomic_DNA"/>
</dbReference>
<feature type="region of interest" description="Disordered" evidence="2">
    <location>
        <begin position="93"/>
        <end position="113"/>
    </location>
</feature>
<sequence length="388" mass="42613">MIWGPIIIAGAAAYSCSGSKHPRLLSSGGAVYASRREAIVGAAAVSLGVARPASAAIDPKATGRVYGVEEDAPFRAALEQISTLLDRLGVEGAVEKKREEPPPGPPIKRSYSVGLKDGTDRLRGCPEAERCLSSARAEKSDRTISPFVYFDQKGDAVGRLIETLYAARDAQLLVARGNFFNGAGVYVLAELSDLDAIHDVEFQFLPGVLESVVDVRITLREGPDAAADRQKYLVRALGDALGWLPLADINSNDLDKDQRDILEASRTEMRYRDKFEAEMEKADADLAAAMEKERKRIDELKKEVRDLLDALSLQEDARMNEYQQLRSRTLETRDEYERGVADRLGGFKNTGRYGATQNIRLGNSFAGLINSQDDVLSKIYDQAQPDDK</sequence>
<evidence type="ECO:0000313" key="3">
    <source>
        <dbReference type="EMBL" id="KAJ8604007.1"/>
    </source>
</evidence>